<comment type="cofactor">
    <cofactor evidence="1">
        <name>Mg(2+)</name>
        <dbReference type="ChEBI" id="CHEBI:18420"/>
    </cofactor>
</comment>
<dbReference type="GO" id="GO:0016740">
    <property type="term" value="F:transferase activity"/>
    <property type="evidence" value="ECO:0007669"/>
    <property type="project" value="UniProtKB-KW"/>
</dbReference>
<keyword evidence="7 12" id="KW-0479">Metal-binding</keyword>
<dbReference type="Gene3D" id="3.10.520.10">
    <property type="entry name" value="ApbE-like domains"/>
    <property type="match status" value="1"/>
</dbReference>
<evidence type="ECO:0000256" key="11">
    <source>
        <dbReference type="ARBA" id="ARBA00048540"/>
    </source>
</evidence>
<comment type="similarity">
    <text evidence="2 12">Belongs to the ApbE family.</text>
</comment>
<proteinExistence type="inferred from homology"/>
<evidence type="ECO:0000256" key="3">
    <source>
        <dbReference type="ARBA" id="ARBA00011955"/>
    </source>
</evidence>
<evidence type="ECO:0000256" key="9">
    <source>
        <dbReference type="ARBA" id="ARBA00022842"/>
    </source>
</evidence>
<dbReference type="Proteomes" id="UP001500359">
    <property type="component" value="Unassembled WGS sequence"/>
</dbReference>
<dbReference type="PIRSF" id="PIRSF006268">
    <property type="entry name" value="ApbE"/>
    <property type="match status" value="1"/>
</dbReference>
<dbReference type="Pfam" id="PF02424">
    <property type="entry name" value="ApbE"/>
    <property type="match status" value="1"/>
</dbReference>
<evidence type="ECO:0000256" key="7">
    <source>
        <dbReference type="ARBA" id="ARBA00022723"/>
    </source>
</evidence>
<dbReference type="InterPro" id="IPR024932">
    <property type="entry name" value="ApbE"/>
</dbReference>
<organism evidence="13 14">
    <name type="scientific">Aliiglaciecola litoralis</name>
    <dbReference type="NCBI Taxonomy" id="582857"/>
    <lineage>
        <taxon>Bacteria</taxon>
        <taxon>Pseudomonadati</taxon>
        <taxon>Pseudomonadota</taxon>
        <taxon>Gammaproteobacteria</taxon>
        <taxon>Alteromonadales</taxon>
        <taxon>Alteromonadaceae</taxon>
        <taxon>Aliiglaciecola</taxon>
    </lineage>
</organism>
<evidence type="ECO:0000256" key="10">
    <source>
        <dbReference type="ARBA" id="ARBA00031306"/>
    </source>
</evidence>
<keyword evidence="5 12" id="KW-0285">Flavoprotein</keyword>
<evidence type="ECO:0000256" key="1">
    <source>
        <dbReference type="ARBA" id="ARBA00001946"/>
    </source>
</evidence>
<protein>
    <recommendedName>
        <fullName evidence="4 12">FAD:protein FMN transferase</fullName>
        <ecNumber evidence="3 12">2.7.1.180</ecNumber>
    </recommendedName>
    <alternativeName>
        <fullName evidence="10 12">Flavin transferase</fullName>
    </alternativeName>
</protein>
<evidence type="ECO:0000256" key="5">
    <source>
        <dbReference type="ARBA" id="ARBA00022630"/>
    </source>
</evidence>
<reference evidence="14" key="1">
    <citation type="journal article" date="2019" name="Int. J. Syst. Evol. Microbiol.">
        <title>The Global Catalogue of Microorganisms (GCM) 10K type strain sequencing project: providing services to taxonomists for standard genome sequencing and annotation.</title>
        <authorList>
            <consortium name="The Broad Institute Genomics Platform"/>
            <consortium name="The Broad Institute Genome Sequencing Center for Infectious Disease"/>
            <person name="Wu L."/>
            <person name="Ma J."/>
        </authorList>
    </citation>
    <scope>NUCLEOTIDE SEQUENCE [LARGE SCALE GENOMIC DNA]</scope>
    <source>
        <strain evidence="14">JCM 15896</strain>
    </source>
</reference>
<name>A0ABP3WSH2_9ALTE</name>
<gene>
    <name evidence="13" type="ORF">GCM10009114_12050</name>
</gene>
<dbReference type="SUPFAM" id="SSF143631">
    <property type="entry name" value="ApbE-like"/>
    <property type="match status" value="1"/>
</dbReference>
<evidence type="ECO:0000256" key="2">
    <source>
        <dbReference type="ARBA" id="ARBA00008282"/>
    </source>
</evidence>
<dbReference type="EMBL" id="BAAAFD010000002">
    <property type="protein sequence ID" value="GAA0854830.1"/>
    <property type="molecule type" value="Genomic_DNA"/>
</dbReference>
<sequence length="300" mass="33131">MQALTQNTELEIRSDHICGRFAAMASPCEILIDSINSELGTQIINAAHQETQRIEDKFSRYRQHNLMDKINHSNHQPVAIDDEAFRLLCFADTCFELSGGMFDITSGVLRKAWRFDGSDRLPSTALVDSLRSRIGWKQVKFDRKSITLPAGFELDFGGIGKEYAVDCVAKLAQQIAPTVSVLVNFGGDIQVTRPRAKQPYWQVGIENPTDNKSGTAVVNIANGGLATSGDANRFLLKDGVRYGHILNPTTGYPVLDAPRSVTVAGQHCIQSGLLATLALLQGKDAELFLTKQNVKYWCFR</sequence>
<dbReference type="PANTHER" id="PTHR30040:SF2">
    <property type="entry name" value="FAD:PROTEIN FMN TRANSFERASE"/>
    <property type="match status" value="1"/>
</dbReference>
<evidence type="ECO:0000256" key="8">
    <source>
        <dbReference type="ARBA" id="ARBA00022827"/>
    </source>
</evidence>
<evidence type="ECO:0000256" key="12">
    <source>
        <dbReference type="PIRNR" id="PIRNR006268"/>
    </source>
</evidence>
<evidence type="ECO:0000256" key="6">
    <source>
        <dbReference type="ARBA" id="ARBA00022679"/>
    </source>
</evidence>
<evidence type="ECO:0000313" key="14">
    <source>
        <dbReference type="Proteomes" id="UP001500359"/>
    </source>
</evidence>
<keyword evidence="9 12" id="KW-0460">Magnesium</keyword>
<evidence type="ECO:0000256" key="4">
    <source>
        <dbReference type="ARBA" id="ARBA00016337"/>
    </source>
</evidence>
<accession>A0ABP3WSH2</accession>
<keyword evidence="6 12" id="KW-0808">Transferase</keyword>
<dbReference type="InterPro" id="IPR003374">
    <property type="entry name" value="ApbE-like_sf"/>
</dbReference>
<comment type="caution">
    <text evidence="13">The sequence shown here is derived from an EMBL/GenBank/DDBJ whole genome shotgun (WGS) entry which is preliminary data.</text>
</comment>
<keyword evidence="8 12" id="KW-0274">FAD</keyword>
<dbReference type="EC" id="2.7.1.180" evidence="3 12"/>
<keyword evidence="14" id="KW-1185">Reference proteome</keyword>
<evidence type="ECO:0000313" key="13">
    <source>
        <dbReference type="EMBL" id="GAA0854830.1"/>
    </source>
</evidence>
<comment type="catalytic activity">
    <reaction evidence="11 12">
        <text>L-threonyl-[protein] + FAD = FMN-L-threonyl-[protein] + AMP + H(+)</text>
        <dbReference type="Rhea" id="RHEA:36847"/>
        <dbReference type="Rhea" id="RHEA-COMP:11060"/>
        <dbReference type="Rhea" id="RHEA-COMP:11061"/>
        <dbReference type="ChEBI" id="CHEBI:15378"/>
        <dbReference type="ChEBI" id="CHEBI:30013"/>
        <dbReference type="ChEBI" id="CHEBI:57692"/>
        <dbReference type="ChEBI" id="CHEBI:74257"/>
        <dbReference type="ChEBI" id="CHEBI:456215"/>
        <dbReference type="EC" id="2.7.1.180"/>
    </reaction>
</comment>
<dbReference type="PANTHER" id="PTHR30040">
    <property type="entry name" value="THIAMINE BIOSYNTHESIS LIPOPROTEIN APBE"/>
    <property type="match status" value="1"/>
</dbReference>